<evidence type="ECO:0000313" key="7">
    <source>
        <dbReference type="EMBL" id="MBI2096537.1"/>
    </source>
</evidence>
<dbReference type="PANTHER" id="PTHR37467">
    <property type="entry name" value="EXPORTED CALCIUM-BINDING GLYCOPROTEIN-RELATED"/>
    <property type="match status" value="1"/>
</dbReference>
<keyword evidence="4" id="KW-0106">Calcium</keyword>
<evidence type="ECO:0008006" key="9">
    <source>
        <dbReference type="Google" id="ProtNLM"/>
    </source>
</evidence>
<dbReference type="InterPro" id="IPR053180">
    <property type="entry name" value="Ca-binding_acidic-repeat"/>
</dbReference>
<evidence type="ECO:0000256" key="3">
    <source>
        <dbReference type="ARBA" id="ARBA00022729"/>
    </source>
</evidence>
<keyword evidence="6" id="KW-0472">Membrane</keyword>
<accession>A0A931WNQ6</accession>
<dbReference type="Proteomes" id="UP000724148">
    <property type="component" value="Unassembled WGS sequence"/>
</dbReference>
<dbReference type="InterPro" id="IPR059100">
    <property type="entry name" value="TSP3_bac"/>
</dbReference>
<evidence type="ECO:0000256" key="1">
    <source>
        <dbReference type="ARBA" id="ARBA00004613"/>
    </source>
</evidence>
<feature type="compositionally biased region" description="Basic and acidic residues" evidence="5">
    <location>
        <begin position="96"/>
        <end position="105"/>
    </location>
</feature>
<dbReference type="AlphaFoldDB" id="A0A931WNQ6"/>
<keyword evidence="3" id="KW-0732">Signal</keyword>
<feature type="region of interest" description="Disordered" evidence="5">
    <location>
        <begin position="78"/>
        <end position="123"/>
    </location>
</feature>
<evidence type="ECO:0000256" key="6">
    <source>
        <dbReference type="SAM" id="Phobius"/>
    </source>
</evidence>
<feature type="transmembrane region" description="Helical" evidence="6">
    <location>
        <begin position="15"/>
        <end position="39"/>
    </location>
</feature>
<comment type="caution">
    <text evidence="7">The sequence shown here is derived from an EMBL/GenBank/DDBJ whole genome shotgun (WGS) entry which is preliminary data.</text>
</comment>
<keyword evidence="6" id="KW-1133">Transmembrane helix</keyword>
<name>A0A931WNQ6_9BACT</name>
<evidence type="ECO:0000313" key="8">
    <source>
        <dbReference type="Proteomes" id="UP000724148"/>
    </source>
</evidence>
<evidence type="ECO:0000256" key="5">
    <source>
        <dbReference type="SAM" id="MobiDB-lite"/>
    </source>
</evidence>
<dbReference type="PANTHER" id="PTHR37467:SF1">
    <property type="entry name" value="EXPORTED CALCIUM-BINDING GLYCOPROTEIN"/>
    <property type="match status" value="1"/>
</dbReference>
<dbReference type="EMBL" id="JACOZA010000001">
    <property type="protein sequence ID" value="MBI2096537.1"/>
    <property type="molecule type" value="Genomic_DNA"/>
</dbReference>
<gene>
    <name evidence="7" type="ORF">HYT40_00015</name>
</gene>
<evidence type="ECO:0000256" key="2">
    <source>
        <dbReference type="ARBA" id="ARBA00022525"/>
    </source>
</evidence>
<organism evidence="7 8">
    <name type="scientific">Candidatus Sungiibacteriota bacterium</name>
    <dbReference type="NCBI Taxonomy" id="2750080"/>
    <lineage>
        <taxon>Bacteria</taxon>
        <taxon>Candidatus Sungiibacteriota</taxon>
    </lineage>
</organism>
<evidence type="ECO:0000256" key="4">
    <source>
        <dbReference type="ARBA" id="ARBA00022837"/>
    </source>
</evidence>
<proteinExistence type="predicted"/>
<keyword evidence="6" id="KW-0812">Transmembrane</keyword>
<reference evidence="7" key="1">
    <citation type="submission" date="2020-07" db="EMBL/GenBank/DDBJ databases">
        <title>Huge and variable diversity of episymbiotic CPR bacteria and DPANN archaea in groundwater ecosystems.</title>
        <authorList>
            <person name="He C.Y."/>
            <person name="Keren R."/>
            <person name="Whittaker M."/>
            <person name="Farag I.F."/>
            <person name="Doudna J."/>
            <person name="Cate J.H.D."/>
            <person name="Banfield J.F."/>
        </authorList>
    </citation>
    <scope>NUCLEOTIDE SEQUENCE</scope>
    <source>
        <strain evidence="7">NC_groundwater_193_Ag_S-0.1um_51_7</strain>
    </source>
</reference>
<keyword evidence="2" id="KW-0964">Secreted</keyword>
<protein>
    <recommendedName>
        <fullName evidence="9">Thrombospondin type 3 repeat superfamily protein</fullName>
    </recommendedName>
</protein>
<comment type="subcellular location">
    <subcellularLocation>
        <location evidence="1">Secreted</location>
    </subcellularLocation>
</comment>
<sequence length="332" mass="37160">MGPISHVFSLTRKRAVIWAALFGLLLILAYVGSLGFYSYRAASQAAAIVENQGQVIAENKLMEDSDGDGFKNWEEVIWKTDPQNPDTDGDGISDGDEVRAGRDPLVRGPGNLGQKPTADAPETADAELTQKFTESIIDSGALRNALEGHPSELPLSSLQNIGETYKSREQNTVAEGLKELRYSPATDKESVKHYFNAIATVYSKYFDSQEKSEFQIFEEIVNNYRKSENQALLKDYVAAAEASWSEYKLIAAPLAVKSFHERGAELALKTIFELRAMENFEKDPAMTLLALQRHLQTKIAIGRMYGEEARQWTQGQKIVFAENDMARKFFNW</sequence>
<dbReference type="Pfam" id="PF18884">
    <property type="entry name" value="TSP3_bac"/>
    <property type="match status" value="2"/>
</dbReference>